<organism evidence="3 4">
    <name type="scientific">Jannaschia rubra</name>
    <dbReference type="NCBI Taxonomy" id="282197"/>
    <lineage>
        <taxon>Bacteria</taxon>
        <taxon>Pseudomonadati</taxon>
        <taxon>Pseudomonadota</taxon>
        <taxon>Alphaproteobacteria</taxon>
        <taxon>Rhodobacterales</taxon>
        <taxon>Roseobacteraceae</taxon>
        <taxon>Jannaschia</taxon>
    </lineage>
</organism>
<protein>
    <submittedName>
        <fullName evidence="3">Alkaline phosphatase</fullName>
    </submittedName>
</protein>
<evidence type="ECO:0000313" key="3">
    <source>
        <dbReference type="EMBL" id="CTQ34635.1"/>
    </source>
</evidence>
<dbReference type="Pfam" id="PF00245">
    <property type="entry name" value="Alk_phosphatase"/>
    <property type="match status" value="1"/>
</dbReference>
<dbReference type="Proteomes" id="UP000048908">
    <property type="component" value="Unassembled WGS sequence"/>
</dbReference>
<feature type="binding site" evidence="2">
    <location>
        <position position="46"/>
    </location>
    <ligand>
        <name>Zn(2+)</name>
        <dbReference type="ChEBI" id="CHEBI:29105"/>
        <label>2</label>
    </ligand>
</feature>
<proteinExistence type="predicted"/>
<reference evidence="3 4" key="1">
    <citation type="submission" date="2015-07" db="EMBL/GenBank/DDBJ databases">
        <authorList>
            <person name="Noorani M."/>
        </authorList>
    </citation>
    <scope>NUCLEOTIDE SEQUENCE [LARGE SCALE GENOMIC DNA]</scope>
    <source>
        <strain evidence="3 4">CECT 5088</strain>
    </source>
</reference>
<dbReference type="PANTHER" id="PTHR11596:SF5">
    <property type="entry name" value="ALKALINE PHOSPHATASE"/>
    <property type="match status" value="1"/>
</dbReference>
<evidence type="ECO:0000256" key="1">
    <source>
        <dbReference type="ARBA" id="ARBA00022553"/>
    </source>
</evidence>
<dbReference type="AlphaFoldDB" id="A0A0M6XX35"/>
<dbReference type="InterPro" id="IPR001952">
    <property type="entry name" value="Alkaline_phosphatase"/>
</dbReference>
<keyword evidence="2" id="KW-0862">Zinc</keyword>
<name>A0A0M6XX35_9RHOB</name>
<dbReference type="Gene3D" id="3.40.720.10">
    <property type="entry name" value="Alkaline Phosphatase, subunit A"/>
    <property type="match status" value="1"/>
</dbReference>
<accession>A0A0M6XX35</accession>
<keyword evidence="4" id="KW-1185">Reference proteome</keyword>
<evidence type="ECO:0000313" key="4">
    <source>
        <dbReference type="Proteomes" id="UP000048908"/>
    </source>
</evidence>
<dbReference type="PANTHER" id="PTHR11596">
    <property type="entry name" value="ALKALINE PHOSPHATASE"/>
    <property type="match status" value="1"/>
</dbReference>
<dbReference type="EMBL" id="CXPG01000024">
    <property type="protein sequence ID" value="CTQ34635.1"/>
    <property type="molecule type" value="Genomic_DNA"/>
</dbReference>
<gene>
    <name evidence="3" type="ORF">JAN5088_03431</name>
</gene>
<dbReference type="SUPFAM" id="SSF53649">
    <property type="entry name" value="Alkaline phosphatase-like"/>
    <property type="match status" value="1"/>
</dbReference>
<dbReference type="InterPro" id="IPR017850">
    <property type="entry name" value="Alkaline_phosphatase_core_sf"/>
</dbReference>
<sequence>MNGLGAVVTEQADGSYFGTRPVLTQEQAQDPDYLQQATLPLSSETHSPVDVAIYASGPWAHLFDGTVEQSYVYHVMKHAVEAE</sequence>
<keyword evidence="1" id="KW-0597">Phosphoprotein</keyword>
<dbReference type="GO" id="GO:0046872">
    <property type="term" value="F:metal ion binding"/>
    <property type="evidence" value="ECO:0007669"/>
    <property type="project" value="UniProtKB-KW"/>
</dbReference>
<dbReference type="GO" id="GO:0004035">
    <property type="term" value="F:alkaline phosphatase activity"/>
    <property type="evidence" value="ECO:0007669"/>
    <property type="project" value="TreeGrafter"/>
</dbReference>
<keyword evidence="2" id="KW-0479">Metal-binding</keyword>
<evidence type="ECO:0000256" key="2">
    <source>
        <dbReference type="PIRSR" id="PIRSR601952-2"/>
    </source>
</evidence>
<comment type="cofactor">
    <cofactor evidence="2">
        <name>Zn(2+)</name>
        <dbReference type="ChEBI" id="CHEBI:29105"/>
    </cofactor>
    <text evidence="2">Binds 2 Zn(2+) ions.</text>
</comment>